<keyword evidence="2" id="KW-1185">Reference proteome</keyword>
<proteinExistence type="predicted"/>
<reference evidence="1" key="1">
    <citation type="submission" date="2022-07" db="EMBL/GenBank/DDBJ databases">
        <title>Phylogenomic reconstructions and comparative analyses of Kickxellomycotina fungi.</title>
        <authorList>
            <person name="Reynolds N.K."/>
            <person name="Stajich J.E."/>
            <person name="Barry K."/>
            <person name="Grigoriev I.V."/>
            <person name="Crous P."/>
            <person name="Smith M.E."/>
        </authorList>
    </citation>
    <scope>NUCLEOTIDE SEQUENCE</scope>
    <source>
        <strain evidence="1">Benny 63K</strain>
    </source>
</reference>
<accession>A0ACC1ISF6</accession>
<name>A0ACC1ISF6_9FUNG</name>
<evidence type="ECO:0000313" key="1">
    <source>
        <dbReference type="EMBL" id="KAJ1900060.1"/>
    </source>
</evidence>
<dbReference type="EMBL" id="JANBPG010000105">
    <property type="protein sequence ID" value="KAJ1900060.1"/>
    <property type="molecule type" value="Genomic_DNA"/>
</dbReference>
<organism evidence="1 2">
    <name type="scientific">Kickxella alabastrina</name>
    <dbReference type="NCBI Taxonomy" id="61397"/>
    <lineage>
        <taxon>Eukaryota</taxon>
        <taxon>Fungi</taxon>
        <taxon>Fungi incertae sedis</taxon>
        <taxon>Zoopagomycota</taxon>
        <taxon>Kickxellomycotina</taxon>
        <taxon>Kickxellomycetes</taxon>
        <taxon>Kickxellales</taxon>
        <taxon>Kickxellaceae</taxon>
        <taxon>Kickxella</taxon>
    </lineage>
</organism>
<protein>
    <submittedName>
        <fullName evidence="1">Uncharacterized protein</fullName>
    </submittedName>
</protein>
<comment type="caution">
    <text evidence="1">The sequence shown here is derived from an EMBL/GenBank/DDBJ whole genome shotgun (WGS) entry which is preliminary data.</text>
</comment>
<gene>
    <name evidence="1" type="ORF">LPJ66_001714</name>
</gene>
<evidence type="ECO:0000313" key="2">
    <source>
        <dbReference type="Proteomes" id="UP001150581"/>
    </source>
</evidence>
<dbReference type="Proteomes" id="UP001150581">
    <property type="component" value="Unassembled WGS sequence"/>
</dbReference>
<sequence length="217" mass="24069">MRNLIIDGDVKTRGKCIIPYKTNFAFPTKDLRSADLQCRSSTMDLSDVESCPVKAGSTITMQWRQGEENEGTVIQRQHVGPCIVYMARINPGISSYSWFKIFEDGYNQKWCVEKLISNGGKLQVKIPENIKPGEYLLRGEVIGLSEASRPYGKDMTSGAQFYANCARVQVSGTGTGVPDNSQIAFFPGYYGTEQPGILFDINKSPINYTIPGPKIFS</sequence>